<comment type="similarity">
    <text evidence="1">Belongs to the AAA ATPase family. BCS1 subfamily.</text>
</comment>
<evidence type="ECO:0000259" key="2">
    <source>
        <dbReference type="SMART" id="SM00382"/>
    </source>
</evidence>
<dbReference type="GO" id="GO:0016887">
    <property type="term" value="F:ATP hydrolysis activity"/>
    <property type="evidence" value="ECO:0007669"/>
    <property type="project" value="InterPro"/>
</dbReference>
<accession>A0A6C0CEH3</accession>
<sequence>MSITMYSYKDDARIILTHMYDVLTKDADADNEIDCECGGIDRKHFRDYKKENSDYMFIHHFIPQNGKYLINDIEIEVSDFILNNIIQTFTFKDEYYHVKKIVFKASSKNKITAFFEEAINKKFKEKKEKFAEVSGDKIIKKKWTGYGWVYESSIPKRSFDSIFLKDQHLTKIKEPIKKFIDKETYKAYCKHGIPYKMNIMLHGPPGAGKTSLIHTIASECEANICVLNINADLKEEAMIEAISQVNEDDKKSILVLEDIDCIFVDRKPNDGLKNNITMNGILNCLDGFNNPEGLIVIMTTNFPKNLDDALMRCGRIDLDIELSNLDKNQANKMFMSFFNNEEYFELLWANIQKYSVEPATLIQFLFNNRDEENITTKFEDFYKFLSRKYSKDKSDIYM</sequence>
<protein>
    <recommendedName>
        <fullName evidence="2">AAA+ ATPase domain-containing protein</fullName>
    </recommendedName>
</protein>
<evidence type="ECO:0000313" key="3">
    <source>
        <dbReference type="EMBL" id="QHT02250.1"/>
    </source>
</evidence>
<dbReference type="PROSITE" id="PS00674">
    <property type="entry name" value="AAA"/>
    <property type="match status" value="1"/>
</dbReference>
<dbReference type="GO" id="GO:0005524">
    <property type="term" value="F:ATP binding"/>
    <property type="evidence" value="ECO:0007669"/>
    <property type="project" value="InterPro"/>
</dbReference>
<dbReference type="InterPro" id="IPR027417">
    <property type="entry name" value="P-loop_NTPase"/>
</dbReference>
<reference evidence="3" key="1">
    <citation type="journal article" date="2020" name="Nature">
        <title>Giant virus diversity and host interactions through global metagenomics.</title>
        <authorList>
            <person name="Schulz F."/>
            <person name="Roux S."/>
            <person name="Paez-Espino D."/>
            <person name="Jungbluth S."/>
            <person name="Walsh D.A."/>
            <person name="Denef V.J."/>
            <person name="McMahon K.D."/>
            <person name="Konstantinidis K.T."/>
            <person name="Eloe-Fadrosh E.A."/>
            <person name="Kyrpides N.C."/>
            <person name="Woyke T."/>
        </authorList>
    </citation>
    <scope>NUCLEOTIDE SEQUENCE</scope>
    <source>
        <strain evidence="3">GVMAG-M-3300020565-3</strain>
    </source>
</reference>
<feature type="domain" description="AAA+ ATPase" evidence="2">
    <location>
        <begin position="195"/>
        <end position="322"/>
    </location>
</feature>
<dbReference type="SUPFAM" id="SSF52540">
    <property type="entry name" value="P-loop containing nucleoside triphosphate hydrolases"/>
    <property type="match status" value="1"/>
</dbReference>
<dbReference type="Gene3D" id="3.40.50.300">
    <property type="entry name" value="P-loop containing nucleotide triphosphate hydrolases"/>
    <property type="match status" value="1"/>
</dbReference>
<dbReference type="InterPro" id="IPR003959">
    <property type="entry name" value="ATPase_AAA_core"/>
</dbReference>
<proteinExistence type="inferred from homology"/>
<dbReference type="AlphaFoldDB" id="A0A6C0CEH3"/>
<dbReference type="InterPro" id="IPR003960">
    <property type="entry name" value="ATPase_AAA_CS"/>
</dbReference>
<name>A0A6C0CEH3_9ZZZZ</name>
<dbReference type="PANTHER" id="PTHR23070">
    <property type="entry name" value="BCS1 AAA-TYPE ATPASE"/>
    <property type="match status" value="1"/>
</dbReference>
<dbReference type="EMBL" id="MN739391">
    <property type="protein sequence ID" value="QHT02250.1"/>
    <property type="molecule type" value="Genomic_DNA"/>
</dbReference>
<evidence type="ECO:0000256" key="1">
    <source>
        <dbReference type="ARBA" id="ARBA00007448"/>
    </source>
</evidence>
<dbReference type="InterPro" id="IPR003593">
    <property type="entry name" value="AAA+_ATPase"/>
</dbReference>
<dbReference type="InterPro" id="IPR050747">
    <property type="entry name" value="Mitochondrial_chaperone_BCS1"/>
</dbReference>
<organism evidence="3">
    <name type="scientific">viral metagenome</name>
    <dbReference type="NCBI Taxonomy" id="1070528"/>
    <lineage>
        <taxon>unclassified sequences</taxon>
        <taxon>metagenomes</taxon>
        <taxon>organismal metagenomes</taxon>
    </lineage>
</organism>
<dbReference type="SMART" id="SM00382">
    <property type="entry name" value="AAA"/>
    <property type="match status" value="1"/>
</dbReference>
<dbReference type="Pfam" id="PF00004">
    <property type="entry name" value="AAA"/>
    <property type="match status" value="1"/>
</dbReference>